<keyword evidence="2" id="KW-1185">Reference proteome</keyword>
<accession>A0ABY4GJV7</accession>
<reference evidence="1 2" key="1">
    <citation type="submission" date="2022-04" db="EMBL/GenBank/DDBJ databases">
        <title>Gracilibacillus sp. isolated from saltern.</title>
        <authorList>
            <person name="Won M."/>
            <person name="Lee C.-M."/>
            <person name="Woen H.-Y."/>
            <person name="Kwon S.-W."/>
        </authorList>
    </citation>
    <scope>NUCLEOTIDE SEQUENCE [LARGE SCALE GENOMIC DNA]</scope>
    <source>
        <strain evidence="1 2">SSPM10-3</strain>
    </source>
</reference>
<keyword evidence="1" id="KW-0540">Nuclease</keyword>
<keyword evidence="1" id="KW-0255">Endonuclease</keyword>
<proteinExistence type="predicted"/>
<evidence type="ECO:0000313" key="2">
    <source>
        <dbReference type="Proteomes" id="UP000831537"/>
    </source>
</evidence>
<dbReference type="GO" id="GO:0004519">
    <property type="term" value="F:endonuclease activity"/>
    <property type="evidence" value="ECO:0007669"/>
    <property type="project" value="UniProtKB-KW"/>
</dbReference>
<dbReference type="EMBL" id="CP095071">
    <property type="protein sequence ID" value="UOQ84643.1"/>
    <property type="molecule type" value="Genomic_DNA"/>
</dbReference>
<dbReference type="Proteomes" id="UP000831537">
    <property type="component" value="Chromosome"/>
</dbReference>
<protein>
    <submittedName>
        <fullName evidence="1">HNH endonuclease</fullName>
    </submittedName>
</protein>
<organism evidence="1 2">
    <name type="scientific">Gracilibacillus salinarum</name>
    <dbReference type="NCBI Taxonomy" id="2932255"/>
    <lineage>
        <taxon>Bacteria</taxon>
        <taxon>Bacillati</taxon>
        <taxon>Bacillota</taxon>
        <taxon>Bacilli</taxon>
        <taxon>Bacillales</taxon>
        <taxon>Bacillaceae</taxon>
        <taxon>Gracilibacillus</taxon>
    </lineage>
</organism>
<evidence type="ECO:0000313" key="1">
    <source>
        <dbReference type="EMBL" id="UOQ84643.1"/>
    </source>
</evidence>
<name>A0ABY4GJV7_9BACI</name>
<dbReference type="RefSeq" id="WP_244742688.1">
    <property type="nucleotide sequence ID" value="NZ_CP095071.1"/>
</dbReference>
<sequence length="343" mass="39485">MKYCIYLKKKVPEVSFSSEEHIFPAGIGGIQKLPMEYVSHECNNAFSAMELSFMRNSLIALPRQFYGPGKRGNLNPKNATKSKVSLIDGESNPNEIKFGYISLGKPYLISQIKVNIKGNYHFLSDTSLGDEVKQVSGFLKKLGKYNGKHTLYQDERLTQDEFILGVHDGKWYLALNHKQHEPQIKNFIMNSLENTLENQTARKGTEQVKVFQTIEFDETFYRVCAKIIFNYLAFVKGQDFVLKECFNPIRHWIVNGGENNFVTLSGQKINMPISYPEKAHKLFIIQDRNSLRGLISFYGDHFETLINLCDDFDGVLGLDGFICDWQNRQELRLIDYISNYTSH</sequence>
<gene>
    <name evidence="1" type="ORF">MUN87_18590</name>
</gene>
<keyword evidence="1" id="KW-0378">Hydrolase</keyword>